<keyword evidence="3" id="KW-1185">Reference proteome</keyword>
<feature type="transmembrane region" description="Helical" evidence="1">
    <location>
        <begin position="119"/>
        <end position="143"/>
    </location>
</feature>
<feature type="transmembrane region" description="Helical" evidence="1">
    <location>
        <begin position="166"/>
        <end position="188"/>
    </location>
</feature>
<keyword evidence="1" id="KW-0812">Transmembrane</keyword>
<sequence length="289" mass="32642">MSYNFAIGALYIGFPTLFVPLYLRVIYIFVSKRKYRAVECYQLMIQIGFIQCTMGIAFFLQGIPAFFGFDPIGIGSFAVNLLSSCFRIETGLSFLLALDRLIIICDVKVPKYLIKALTVVAWLYGVVQFVIFHTPMASIYYSLSKFVAVYDYSLPLSLIIQRTGVYYTWAVSALTLLVYISIVSYLIREQRRISSVSTNFKQKWILIQAAIRFIADASLAVLFHIGPQLLPPSIWITIGIISGYTFDHLLLPPLLYIVLNGNLRREIVLGKESQSSTAVVQPLSSSHRK</sequence>
<proteinExistence type="predicted"/>
<feature type="transmembrane region" description="Helical" evidence="1">
    <location>
        <begin position="209"/>
        <end position="227"/>
    </location>
</feature>
<dbReference type="PANTHER" id="PTHR23021">
    <property type="entry name" value="SERPENTINE RECEPTOR, CLASS T"/>
    <property type="match status" value="1"/>
</dbReference>
<feature type="transmembrane region" description="Helical" evidence="1">
    <location>
        <begin position="233"/>
        <end position="259"/>
    </location>
</feature>
<dbReference type="InterPro" id="IPR019425">
    <property type="entry name" value="7TM_GPCR_serpentine_rcpt_Srt"/>
</dbReference>
<feature type="transmembrane region" description="Helical" evidence="1">
    <location>
        <begin position="72"/>
        <end position="98"/>
    </location>
</feature>
<accession>A0AA39HL85</accession>
<keyword evidence="1" id="KW-1133">Transmembrane helix</keyword>
<protein>
    <recommendedName>
        <fullName evidence="4">7TM GPCR serpentine receptor class x (Srx) domain-containing protein</fullName>
    </recommendedName>
</protein>
<gene>
    <name evidence="2" type="ORF">QR680_018747</name>
</gene>
<feature type="transmembrane region" description="Helical" evidence="1">
    <location>
        <begin position="6"/>
        <end position="29"/>
    </location>
</feature>
<organism evidence="2 3">
    <name type="scientific">Steinernema hermaphroditum</name>
    <dbReference type="NCBI Taxonomy" id="289476"/>
    <lineage>
        <taxon>Eukaryota</taxon>
        <taxon>Metazoa</taxon>
        <taxon>Ecdysozoa</taxon>
        <taxon>Nematoda</taxon>
        <taxon>Chromadorea</taxon>
        <taxon>Rhabditida</taxon>
        <taxon>Tylenchina</taxon>
        <taxon>Panagrolaimomorpha</taxon>
        <taxon>Strongyloidoidea</taxon>
        <taxon>Steinernematidae</taxon>
        <taxon>Steinernema</taxon>
    </lineage>
</organism>
<feature type="transmembrane region" description="Helical" evidence="1">
    <location>
        <begin position="41"/>
        <end position="60"/>
    </location>
</feature>
<reference evidence="2" key="1">
    <citation type="submission" date="2023-06" db="EMBL/GenBank/DDBJ databases">
        <title>Genomic analysis of the entomopathogenic nematode Steinernema hermaphroditum.</title>
        <authorList>
            <person name="Schwarz E.M."/>
            <person name="Heppert J.K."/>
            <person name="Baniya A."/>
            <person name="Schwartz H.T."/>
            <person name="Tan C.-H."/>
            <person name="Antoshechkin I."/>
            <person name="Sternberg P.W."/>
            <person name="Goodrich-Blair H."/>
            <person name="Dillman A.R."/>
        </authorList>
    </citation>
    <scope>NUCLEOTIDE SEQUENCE</scope>
    <source>
        <strain evidence="2">PS9179</strain>
        <tissue evidence="2">Whole animal</tissue>
    </source>
</reference>
<dbReference type="SUPFAM" id="SSF81321">
    <property type="entry name" value="Family A G protein-coupled receptor-like"/>
    <property type="match status" value="1"/>
</dbReference>
<dbReference type="Pfam" id="PF10321">
    <property type="entry name" value="7TM_GPCR_Srt"/>
    <property type="match status" value="1"/>
</dbReference>
<name>A0AA39HL85_9BILA</name>
<dbReference type="EMBL" id="JAUCMV010000004">
    <property type="protein sequence ID" value="KAK0406707.1"/>
    <property type="molecule type" value="Genomic_DNA"/>
</dbReference>
<comment type="caution">
    <text evidence="2">The sequence shown here is derived from an EMBL/GenBank/DDBJ whole genome shotgun (WGS) entry which is preliminary data.</text>
</comment>
<dbReference type="Proteomes" id="UP001175271">
    <property type="component" value="Unassembled WGS sequence"/>
</dbReference>
<evidence type="ECO:0000256" key="1">
    <source>
        <dbReference type="SAM" id="Phobius"/>
    </source>
</evidence>
<dbReference type="AlphaFoldDB" id="A0AA39HL85"/>
<keyword evidence="1" id="KW-0472">Membrane</keyword>
<evidence type="ECO:0008006" key="4">
    <source>
        <dbReference type="Google" id="ProtNLM"/>
    </source>
</evidence>
<evidence type="ECO:0000313" key="3">
    <source>
        <dbReference type="Proteomes" id="UP001175271"/>
    </source>
</evidence>
<dbReference type="PANTHER" id="PTHR23021:SF26">
    <property type="entry name" value="SERPENTINE RECEPTOR, CLASS T"/>
    <property type="match status" value="1"/>
</dbReference>
<evidence type="ECO:0000313" key="2">
    <source>
        <dbReference type="EMBL" id="KAK0406707.1"/>
    </source>
</evidence>